<evidence type="ECO:0008006" key="3">
    <source>
        <dbReference type="Google" id="ProtNLM"/>
    </source>
</evidence>
<name>A0ABS7X5P8_9GAMM</name>
<proteinExistence type="predicted"/>
<evidence type="ECO:0000313" key="2">
    <source>
        <dbReference type="Proteomes" id="UP001319883"/>
    </source>
</evidence>
<dbReference type="RefSeq" id="WP_224416863.1">
    <property type="nucleotide sequence ID" value="NZ_JAGXFC010000003.1"/>
</dbReference>
<organism evidence="1 2">
    <name type="scientific">Modicisalibacter tunisiensis</name>
    <dbReference type="NCBI Taxonomy" id="390637"/>
    <lineage>
        <taxon>Bacteria</taxon>
        <taxon>Pseudomonadati</taxon>
        <taxon>Pseudomonadota</taxon>
        <taxon>Gammaproteobacteria</taxon>
        <taxon>Oceanospirillales</taxon>
        <taxon>Halomonadaceae</taxon>
        <taxon>Modicisalibacter</taxon>
    </lineage>
</organism>
<sequence>MASKRVVPIEPVARALLGEPNAELSRGDELRFGTHGSLAVDLEQDVWHSHEEDVGGGVLDLIARQTGLTKRAEQLAWLEEHGLKDPKEAPKKAQAPRQQARIVETYDYVDANGELVFQAVRMEPKRFLQRRPFRDGWSWKLEGKVQQRARGKDWYAPGPKGAGEVVELPPMATQPPYCLPQLLANPEATVYVAEGEKDVHRLQELGLVATCNAAGAGKWPDSLNQHLAGRRVVILPDNDEPGRDHARKVKAGLEAAGAEVKVVPLPGLPEKGDVSDWLGAGGDVHQLLELVEQAGHELPEELSAQKQTEAARPFRALGYSDESYFYLPRGTEQVSVIGRGAHTSSSNMLALAPLDWWEAAYPKAGPSGGVDWQLAASDCMRQCEQAGVYDARNVRGRGAWYDSGESVLHLGDRLIVGGEVRQIAEHQSRHIYTRQAPMESIIDAPPATDAESREVFDIIQKLNWSLPIHGSLMAGFAFLAPICGALKWRPHVWLTSQRGAGKTWTQDNIVKPLLGQSVLVVQGSTTEAGIRQSLRQDARPVMFDEAESEDAAAQRRMKGVIELARQSSSDSSAEIAKGTVGGSGMSFRARSMFLMGSINVSLSSAADETRFSVLSLDPPKRTPEGIAEFKALQREVVSTLTPERCAAIRARSYDLIPVIRQNADTMAQAVAERLGSQRIGDQVGTLLAGAIAMCHRRTISLEKAREWAAMVDLEDAQEAEAVSDELMCLQTILQHQVSVETDSRRVHRALSELVAGAASKKVVAQDFYAMDCNELLGRYGLKVAGDMLLVSNTHAEIKKILRDSPWGGKWSPLLKRIPGSKPRATSERFAGTVTRCVGVPISAVTEVPAEKEPEQ</sequence>
<keyword evidence="2" id="KW-1185">Reference proteome</keyword>
<dbReference type="CDD" id="cd01029">
    <property type="entry name" value="TOPRIM_primases"/>
    <property type="match status" value="1"/>
</dbReference>
<dbReference type="InterPro" id="IPR034154">
    <property type="entry name" value="TOPRIM_DnaG/twinkle"/>
</dbReference>
<accession>A0ABS7X5P8</accession>
<gene>
    <name evidence="1" type="ORF">KGQ91_16455</name>
</gene>
<dbReference type="Gene3D" id="3.40.1360.10">
    <property type="match status" value="1"/>
</dbReference>
<dbReference type="Proteomes" id="UP001319883">
    <property type="component" value="Unassembled WGS sequence"/>
</dbReference>
<protein>
    <recommendedName>
        <fullName evidence="3">Toprim domain-containing protein</fullName>
    </recommendedName>
</protein>
<reference evidence="1 2" key="1">
    <citation type="submission" date="2021-05" db="EMBL/GenBank/DDBJ databases">
        <title>Petroleum and Energy Research Collection (APPE): ex situ preservation of microbial diversity associated with the oil industry and exploitation of its biotechnological potential.</title>
        <authorList>
            <person name="Paixao C.T.M."/>
            <person name="Gomes M.B."/>
            <person name="Oliveira V.M."/>
        </authorList>
    </citation>
    <scope>NUCLEOTIDE SEQUENCE [LARGE SCALE GENOMIC DNA]</scope>
    <source>
        <strain evidence="1 2">LIT2</strain>
    </source>
</reference>
<comment type="caution">
    <text evidence="1">The sequence shown here is derived from an EMBL/GenBank/DDBJ whole genome shotgun (WGS) entry which is preliminary data.</text>
</comment>
<evidence type="ECO:0000313" key="1">
    <source>
        <dbReference type="EMBL" id="MBZ9569261.1"/>
    </source>
</evidence>
<dbReference type="EMBL" id="JAGXFD010000003">
    <property type="protein sequence ID" value="MBZ9569261.1"/>
    <property type="molecule type" value="Genomic_DNA"/>
</dbReference>